<dbReference type="InterPro" id="IPR004352">
    <property type="entry name" value="GH114_TIM-barrel"/>
</dbReference>
<reference evidence="5" key="1">
    <citation type="submission" date="2017-01" db="EMBL/GenBank/DDBJ databases">
        <title>Comparative genomics of anhydrobiosis in the tardigrade Hypsibius dujardini.</title>
        <authorList>
            <person name="Yoshida Y."/>
            <person name="Koutsovoulos G."/>
            <person name="Laetsch D."/>
            <person name="Stevens L."/>
            <person name="Kumar S."/>
            <person name="Horikawa D."/>
            <person name="Ishino K."/>
            <person name="Komine S."/>
            <person name="Tomita M."/>
            <person name="Blaxter M."/>
            <person name="Arakawa K."/>
        </authorList>
    </citation>
    <scope>NUCLEOTIDE SEQUENCE [LARGE SCALE GENOMIC DNA]</scope>
    <source>
        <strain evidence="5">Z151</strain>
    </source>
</reference>
<dbReference type="SUPFAM" id="SSF51445">
    <property type="entry name" value="(Trans)glycosidases"/>
    <property type="match status" value="1"/>
</dbReference>
<dbReference type="PANTHER" id="PTHR35882">
    <property type="entry name" value="PELA"/>
    <property type="match status" value="1"/>
</dbReference>
<organism evidence="4 5">
    <name type="scientific">Hypsibius exemplaris</name>
    <name type="common">Freshwater tardigrade</name>
    <dbReference type="NCBI Taxonomy" id="2072580"/>
    <lineage>
        <taxon>Eukaryota</taxon>
        <taxon>Metazoa</taxon>
        <taxon>Ecdysozoa</taxon>
        <taxon>Tardigrada</taxon>
        <taxon>Eutardigrada</taxon>
        <taxon>Parachela</taxon>
        <taxon>Hypsibioidea</taxon>
        <taxon>Hypsibiidae</taxon>
        <taxon>Hypsibius</taxon>
    </lineage>
</organism>
<feature type="domain" description="Glycoside-hydrolase family GH114 TIM-barrel" evidence="3">
    <location>
        <begin position="65"/>
        <end position="316"/>
    </location>
</feature>
<feature type="signal peptide" evidence="2">
    <location>
        <begin position="1"/>
        <end position="19"/>
    </location>
</feature>
<dbReference type="Gene3D" id="3.20.20.70">
    <property type="entry name" value="Aldolase class I"/>
    <property type="match status" value="1"/>
</dbReference>
<protein>
    <recommendedName>
        <fullName evidence="3">Glycoside-hydrolase family GH114 TIM-barrel domain-containing protein</fullName>
    </recommendedName>
</protein>
<dbReference type="InterPro" id="IPR017853">
    <property type="entry name" value="GH"/>
</dbReference>
<feature type="compositionally biased region" description="Polar residues" evidence="1">
    <location>
        <begin position="334"/>
        <end position="349"/>
    </location>
</feature>
<accession>A0A1W0WQ33</accession>
<dbReference type="InterPro" id="IPR016062">
    <property type="entry name" value="TM1410-rel"/>
</dbReference>
<keyword evidence="2" id="KW-0732">Signal</keyword>
<name>A0A1W0WQ33_HYPEX</name>
<feature type="region of interest" description="Disordered" evidence="1">
    <location>
        <begin position="334"/>
        <end position="359"/>
    </location>
</feature>
<evidence type="ECO:0000313" key="4">
    <source>
        <dbReference type="EMBL" id="OQV17263.1"/>
    </source>
</evidence>
<evidence type="ECO:0000259" key="3">
    <source>
        <dbReference type="Pfam" id="PF03537"/>
    </source>
</evidence>
<keyword evidence="5" id="KW-1185">Reference proteome</keyword>
<evidence type="ECO:0000256" key="1">
    <source>
        <dbReference type="SAM" id="MobiDB-lite"/>
    </source>
</evidence>
<feature type="compositionally biased region" description="Low complexity" evidence="1">
    <location>
        <begin position="350"/>
        <end position="359"/>
    </location>
</feature>
<dbReference type="EMBL" id="MTYJ01000063">
    <property type="protein sequence ID" value="OQV17263.1"/>
    <property type="molecule type" value="Genomic_DNA"/>
</dbReference>
<sequence>MLLFFIFLTFSLIQSPIECQSTQKSTTHLQNLERQDNQRSDNAPAHLIEGIWSPPNPSIRFSPTFHIQMHNITFQAIHSSNLSIFVLDAHAAAFTPAQVATLRGQNKTLLAYLSLGEAENFRRYWQPFWANPDSGPDFLVTPFEADSAQTGKYRTKFWKLQWQRIVLRFMQEHILPWGYSGLFLDALDAYQYFTDDASHDSQAEMIAFVRLTRNQARLTAPDLKVFANNVPELYEVNSFKGLVDGLAVSETWFKNGDTALSGTNLPFVENVLKWTRLAKADGKTVLAVDFPTLPENVCTFYERCTEEGFSCAVTDYAFSGVTRVCEQRRPTTVITNPTAERPPSTSSGSTTKARYTTATTGRLSSTSGYNARAVENFLVFFAVALLSVFVF</sequence>
<dbReference type="PRINTS" id="PR01545">
    <property type="entry name" value="THEMAYE10DUF"/>
</dbReference>
<evidence type="ECO:0000256" key="2">
    <source>
        <dbReference type="SAM" id="SignalP"/>
    </source>
</evidence>
<proteinExistence type="predicted"/>
<comment type="caution">
    <text evidence="4">The sequence shown here is derived from an EMBL/GenBank/DDBJ whole genome shotgun (WGS) entry which is preliminary data.</text>
</comment>
<gene>
    <name evidence="4" type="ORF">BV898_08661</name>
</gene>
<evidence type="ECO:0000313" key="5">
    <source>
        <dbReference type="Proteomes" id="UP000192578"/>
    </source>
</evidence>
<dbReference type="Proteomes" id="UP000192578">
    <property type="component" value="Unassembled WGS sequence"/>
</dbReference>
<dbReference type="OrthoDB" id="10539112at2759"/>
<feature type="chain" id="PRO_5012190315" description="Glycoside-hydrolase family GH114 TIM-barrel domain-containing protein" evidence="2">
    <location>
        <begin position="20"/>
        <end position="391"/>
    </location>
</feature>
<dbReference type="AlphaFoldDB" id="A0A1W0WQ33"/>
<dbReference type="PANTHER" id="PTHR35882:SF2">
    <property type="entry name" value="PELA"/>
    <property type="match status" value="1"/>
</dbReference>
<dbReference type="InterPro" id="IPR013785">
    <property type="entry name" value="Aldolase_TIM"/>
</dbReference>
<dbReference type="Pfam" id="PF03537">
    <property type="entry name" value="Glyco_hydro_114"/>
    <property type="match status" value="1"/>
</dbReference>